<reference evidence="17" key="2">
    <citation type="submission" date="2016-04" db="EMBL/GenBank/DDBJ databases">
        <authorList>
            <person name="Evans L.H."/>
            <person name="Alamgir A."/>
            <person name="Owens N."/>
            <person name="Weber N.D."/>
            <person name="Virtaneva K."/>
            <person name="Barbian K."/>
            <person name="Babar A."/>
            <person name="Rosenke K."/>
        </authorList>
    </citation>
    <scope>NUCLEOTIDE SEQUENCE</scope>
    <source>
        <strain evidence="17">P1</strain>
    </source>
</reference>
<evidence type="ECO:0000313" key="19">
    <source>
        <dbReference type="Proteomes" id="UP000033085"/>
    </source>
</evidence>
<dbReference type="AlphaFoldDB" id="A0A0E3JUE3"/>
<dbReference type="KEGG" id="ssof:SULC_2016"/>
<dbReference type="SUPFAM" id="SSF51905">
    <property type="entry name" value="FAD/NAD(P)-binding domain"/>
    <property type="match status" value="2"/>
</dbReference>
<dbReference type="EMBL" id="CP033235">
    <property type="protein sequence ID" value="AZF68710.1"/>
    <property type="molecule type" value="Genomic_DNA"/>
</dbReference>
<reference evidence="22 23" key="4">
    <citation type="journal article" date="2018" name="Proc. Natl. Acad. Sci. U.S.A.">
        <title>Nonmutational mechanism of inheritance in the Archaeon Sulfolobus solfataricus.</title>
        <authorList>
            <person name="Payne S."/>
            <person name="McCarthy S."/>
            <person name="Johnson T."/>
            <person name="North E."/>
            <person name="Blum P."/>
        </authorList>
    </citation>
    <scope>NUCLEOTIDE SEQUENCE [LARGE SCALE GENOMIC DNA]</scope>
    <source>
        <strain evidence="11 22">SARC-H</strain>
        <strain evidence="12 26">SARC-I</strain>
        <strain evidence="14 27">SARC-N</strain>
        <strain evidence="15 28">SARC-O</strain>
        <strain evidence="16 23">SUL120</strain>
        <strain evidence="10 24">SULG</strain>
        <strain evidence="13 25">SULM</strain>
    </source>
</reference>
<evidence type="ECO:0000256" key="5">
    <source>
        <dbReference type="ARBA" id="ARBA00023002"/>
    </source>
</evidence>
<dbReference type="InterPro" id="IPR051169">
    <property type="entry name" value="NADH-Q_oxidoreductase"/>
</dbReference>
<dbReference type="EMBL" id="CP011057">
    <property type="protein sequence ID" value="AKA79619.1"/>
    <property type="molecule type" value="Genomic_DNA"/>
</dbReference>
<proteinExistence type="inferred from homology"/>
<evidence type="ECO:0000256" key="4">
    <source>
        <dbReference type="ARBA" id="ARBA00022827"/>
    </source>
</evidence>
<dbReference type="EMBL" id="CP033240">
    <property type="protein sequence ID" value="AZF81786.1"/>
    <property type="molecule type" value="Genomic_DNA"/>
</dbReference>
<dbReference type="OMA" id="TWEIAPP"/>
<name>A0A0E3JUE3_SACSO</name>
<dbReference type="PRINTS" id="PR00469">
    <property type="entry name" value="PNDRDTASEII"/>
</dbReference>
<evidence type="ECO:0000256" key="1">
    <source>
        <dbReference type="ARBA" id="ARBA00001974"/>
    </source>
</evidence>
<dbReference type="EMBL" id="CP033237">
    <property type="protein sequence ID" value="AZF73950.1"/>
    <property type="molecule type" value="Genomic_DNA"/>
</dbReference>
<dbReference type="GO" id="GO:0019646">
    <property type="term" value="P:aerobic electron transport chain"/>
    <property type="evidence" value="ECO:0007669"/>
    <property type="project" value="TreeGrafter"/>
</dbReference>
<dbReference type="EMBL" id="LT549890">
    <property type="protein sequence ID" value="SAI84594.1"/>
    <property type="molecule type" value="Genomic_DNA"/>
</dbReference>
<comment type="similarity">
    <text evidence="2">Belongs to the NADH dehydrogenase family.</text>
</comment>
<dbReference type="OrthoDB" id="38899at2157"/>
<keyword evidence="5" id="KW-0560">Oxidoreductase</keyword>
<evidence type="ECO:0000313" key="12">
    <source>
        <dbReference type="EMBL" id="AZF73950.1"/>
    </source>
</evidence>
<evidence type="ECO:0000313" key="11">
    <source>
        <dbReference type="EMBL" id="AZF71330.1"/>
    </source>
</evidence>
<gene>
    <name evidence="17" type="ORF">SSOP1_1040</name>
    <name evidence="9" type="ORF">SULA_2017</name>
    <name evidence="7" type="ORF">SULB_2018</name>
    <name evidence="8" type="ORF">SULC_2016</name>
    <name evidence="10" type="ORF">SULG_10150</name>
    <name evidence="11" type="ORF">SULH_10150</name>
    <name evidence="12" type="ORF">SULI_10150</name>
    <name evidence="13" type="ORF">SULM_10140</name>
    <name evidence="14" type="ORF">SULN_10140</name>
    <name evidence="15" type="ORF">SULO_10150</name>
    <name evidence="16" type="ORF">SULZ_10085</name>
</gene>
<dbReference type="GO" id="GO:0003955">
    <property type="term" value="F:NAD(P)H dehydrogenase (quinone) activity"/>
    <property type="evidence" value="ECO:0007669"/>
    <property type="project" value="TreeGrafter"/>
</dbReference>
<evidence type="ECO:0000313" key="8">
    <source>
        <dbReference type="EMBL" id="AKA76927.1"/>
    </source>
</evidence>
<dbReference type="KEGG" id="ssoa:SULA_2017"/>
<comment type="cofactor">
    <cofactor evidence="1">
        <name>FAD</name>
        <dbReference type="ChEBI" id="CHEBI:57692"/>
    </cofactor>
</comment>
<dbReference type="Proteomes" id="UP000282269">
    <property type="component" value="Chromosome"/>
</dbReference>
<evidence type="ECO:0000313" key="20">
    <source>
        <dbReference type="Proteomes" id="UP000033106"/>
    </source>
</evidence>
<dbReference type="PANTHER" id="PTHR42913">
    <property type="entry name" value="APOPTOSIS-INDUCING FACTOR 1"/>
    <property type="match status" value="1"/>
</dbReference>
<dbReference type="EMBL" id="CP011055">
    <property type="protein sequence ID" value="AKA74229.1"/>
    <property type="molecule type" value="Genomic_DNA"/>
</dbReference>
<evidence type="ECO:0000256" key="3">
    <source>
        <dbReference type="ARBA" id="ARBA00022630"/>
    </source>
</evidence>
<dbReference type="EMBL" id="CP033239">
    <property type="protein sequence ID" value="AZF79181.1"/>
    <property type="molecule type" value="Genomic_DNA"/>
</dbReference>
<sequence length="331" mass="37101">MILILGGGFAGVSAYNQNKENSLVVDRKDYFLLTPWIIDFICGMKKLEDIIVKYKKVILGNVQKIDFKNKKVILDNSKELTYDKLIVSLGHHQNLPRLKGAKEYAHKIETLEDAIELKRRLNEVKDITIIGGGATGVELAGNIKGKKITLVQRRNRLLPTMSTASSKKAEDLLRELGVNLMLGVEAIEIKKDSVVTSYGEIKTELTIFAGGLKGPQIVGNLHANKNHRLLVDKNLKSIEYNDVYGAGDCVTFEDKEIPMTADIAVAAGRVVMKNILGNEIEFKPKRLATTIRIRNEFFGDFGENYVEGKFAKILKDISYLESLLLPRRLRE</sequence>
<dbReference type="PANTHER" id="PTHR42913:SF3">
    <property type="entry name" value="64 KDA MITOCHONDRIAL NADH DEHYDROGENASE (EUROFUNG)"/>
    <property type="match status" value="1"/>
</dbReference>
<evidence type="ECO:0000313" key="25">
    <source>
        <dbReference type="Proteomes" id="UP000273443"/>
    </source>
</evidence>
<dbReference type="Proteomes" id="UP000273194">
    <property type="component" value="Chromosome"/>
</dbReference>
<dbReference type="InterPro" id="IPR023753">
    <property type="entry name" value="FAD/NAD-binding_dom"/>
</dbReference>
<dbReference type="Proteomes" id="UP000273443">
    <property type="component" value="Chromosome"/>
</dbReference>
<dbReference type="InterPro" id="IPR036188">
    <property type="entry name" value="FAD/NAD-bd_sf"/>
</dbReference>
<dbReference type="RefSeq" id="WP_009989228.1">
    <property type="nucleotide sequence ID" value="NZ_CP011055.2"/>
</dbReference>
<accession>A0A0E3JUE3</accession>
<dbReference type="KEGG" id="ssol:SULB_2018"/>
<dbReference type="Proteomes" id="UP000269431">
    <property type="component" value="Chromosome"/>
</dbReference>
<evidence type="ECO:0000313" key="28">
    <source>
        <dbReference type="Proteomes" id="UP000282269"/>
    </source>
</evidence>
<dbReference type="Gene3D" id="3.50.50.100">
    <property type="match status" value="1"/>
</dbReference>
<evidence type="ECO:0000313" key="24">
    <source>
        <dbReference type="Proteomes" id="UP000273194"/>
    </source>
</evidence>
<evidence type="ECO:0000313" key="26">
    <source>
        <dbReference type="Proteomes" id="UP000275843"/>
    </source>
</evidence>
<dbReference type="GeneID" id="12417994"/>
<evidence type="ECO:0000259" key="6">
    <source>
        <dbReference type="Pfam" id="PF07992"/>
    </source>
</evidence>
<evidence type="ECO:0000256" key="2">
    <source>
        <dbReference type="ARBA" id="ARBA00005272"/>
    </source>
</evidence>
<dbReference type="Proteomes" id="UP000278715">
    <property type="component" value="Chromosome"/>
</dbReference>
<dbReference type="PRINTS" id="PR00368">
    <property type="entry name" value="FADPNR"/>
</dbReference>
<keyword evidence="3" id="KW-0285">Flavoprotein</keyword>
<evidence type="ECO:0000313" key="9">
    <source>
        <dbReference type="EMBL" id="AKA79619.1"/>
    </source>
</evidence>
<dbReference type="Proteomes" id="UP000076770">
    <property type="component" value="Chromosome i"/>
</dbReference>
<evidence type="ECO:0000313" key="23">
    <source>
        <dbReference type="Proteomes" id="UP000269431"/>
    </source>
</evidence>
<feature type="domain" description="FAD/NAD(P)-binding" evidence="6">
    <location>
        <begin position="2"/>
        <end position="268"/>
    </location>
</feature>
<evidence type="ECO:0000313" key="14">
    <source>
        <dbReference type="EMBL" id="AZF79181.1"/>
    </source>
</evidence>
<evidence type="ECO:0000313" key="18">
    <source>
        <dbReference type="Proteomes" id="UP000033057"/>
    </source>
</evidence>
<reference evidence="18 19" key="1">
    <citation type="journal article" date="2015" name="Genome Announc.">
        <title>Complete Genome Sequence of Sulfolobus solfataricus Strain 98/2 and Evolved Derivatives.</title>
        <authorList>
            <person name="McCarthy S."/>
            <person name="Gradnigo J."/>
            <person name="Johnson T."/>
            <person name="Payne S."/>
            <person name="Lipzen A."/>
            <person name="Martin J."/>
            <person name="Schackwitz W."/>
            <person name="Moriyama E."/>
            <person name="Blum P."/>
        </authorList>
    </citation>
    <scope>NUCLEOTIDE SEQUENCE [LARGE SCALE GENOMIC DNA]</scope>
    <source>
        <strain evidence="18">98/2 SULC</strain>
        <strain evidence="7">SARC-B</strain>
        <strain evidence="8">SARC-C</strain>
        <strain evidence="9 20">SULA</strain>
        <strain evidence="19">SULB</strain>
    </source>
</reference>
<dbReference type="Proteomes" id="UP000275843">
    <property type="component" value="Chromosome"/>
</dbReference>
<dbReference type="PATRIC" id="fig|2287.6.peg.2065"/>
<dbReference type="EMBL" id="CP011056">
    <property type="protein sequence ID" value="AKA76927.1"/>
    <property type="molecule type" value="Genomic_DNA"/>
</dbReference>
<evidence type="ECO:0000313" key="10">
    <source>
        <dbReference type="EMBL" id="AZF68710.1"/>
    </source>
</evidence>
<organism evidence="7 19">
    <name type="scientific">Saccharolobus solfataricus</name>
    <name type="common">Sulfolobus solfataricus</name>
    <dbReference type="NCBI Taxonomy" id="2287"/>
    <lineage>
        <taxon>Archaea</taxon>
        <taxon>Thermoproteota</taxon>
        <taxon>Thermoprotei</taxon>
        <taxon>Sulfolobales</taxon>
        <taxon>Sulfolobaceae</taxon>
        <taxon>Saccharolobus</taxon>
    </lineage>
</organism>
<evidence type="ECO:0000313" key="27">
    <source>
        <dbReference type="Proteomes" id="UP000278715"/>
    </source>
</evidence>
<evidence type="ECO:0000313" key="16">
    <source>
        <dbReference type="EMBL" id="AZF84361.1"/>
    </source>
</evidence>
<dbReference type="EMBL" id="CP033236">
    <property type="protein sequence ID" value="AZF71330.1"/>
    <property type="molecule type" value="Genomic_DNA"/>
</dbReference>
<dbReference type="Proteomes" id="UP000033057">
    <property type="component" value="Chromosome"/>
</dbReference>
<dbReference type="Proteomes" id="UP000033106">
    <property type="component" value="Chromosome"/>
</dbReference>
<dbReference type="Pfam" id="PF07992">
    <property type="entry name" value="Pyr_redox_2"/>
    <property type="match status" value="1"/>
</dbReference>
<dbReference type="Proteomes" id="UP000033085">
    <property type="component" value="Chromosome"/>
</dbReference>
<reference evidence="21" key="3">
    <citation type="submission" date="2016-04" db="EMBL/GenBank/DDBJ databases">
        <authorList>
            <person name="Shah S.A."/>
            <person name="Garrett R.A."/>
        </authorList>
    </citation>
    <scope>NUCLEOTIDE SEQUENCE [LARGE SCALE GENOMIC DNA]</scope>
    <source>
        <strain evidence="21">ATCC 35091 / DSM 1616 / JCM 8930 / NBRC 15331 / P1</strain>
    </source>
</reference>
<evidence type="ECO:0000313" key="13">
    <source>
        <dbReference type="EMBL" id="AZF76573.1"/>
    </source>
</evidence>
<evidence type="ECO:0000313" key="15">
    <source>
        <dbReference type="EMBL" id="AZF81786.1"/>
    </source>
</evidence>
<dbReference type="EMBL" id="CP033238">
    <property type="protein sequence ID" value="AZF76573.1"/>
    <property type="molecule type" value="Genomic_DNA"/>
</dbReference>
<evidence type="ECO:0000313" key="17">
    <source>
        <dbReference type="EMBL" id="SAI84594.1"/>
    </source>
</evidence>
<dbReference type="EMBL" id="CP033241">
    <property type="protein sequence ID" value="AZF84361.1"/>
    <property type="molecule type" value="Genomic_DNA"/>
</dbReference>
<evidence type="ECO:0000313" key="22">
    <source>
        <dbReference type="Proteomes" id="UP000267993"/>
    </source>
</evidence>
<dbReference type="Proteomes" id="UP000267993">
    <property type="component" value="Chromosome"/>
</dbReference>
<keyword evidence="4" id="KW-0274">FAD</keyword>
<evidence type="ECO:0000313" key="21">
    <source>
        <dbReference type="Proteomes" id="UP000076770"/>
    </source>
</evidence>
<evidence type="ECO:0000313" key="7">
    <source>
        <dbReference type="EMBL" id="AKA74229.1"/>
    </source>
</evidence>
<reference evidence="7" key="5">
    <citation type="submission" date="2018-10" db="EMBL/GenBank/DDBJ databases">
        <authorList>
            <person name="McCarthy S."/>
            <person name="Gradnigo J."/>
            <person name="Johnson T."/>
            <person name="Payne S."/>
            <person name="Lipzen A."/>
            <person name="Schackwitz W."/>
            <person name="Martin J."/>
            <person name="Moriyama E."/>
            <person name="Blum P."/>
        </authorList>
    </citation>
    <scope>NUCLEOTIDE SEQUENCE</scope>
    <source>
        <strain evidence="7">SARC-B</strain>
        <strain evidence="8">SARC-C</strain>
        <strain evidence="9">SULA</strain>
    </source>
</reference>
<protein>
    <submittedName>
        <fullName evidence="7">NAD(P)/FAD-dependent oxidoreductase</fullName>
    </submittedName>
    <submittedName>
        <fullName evidence="17">Pyridine nucleotide-disulfide oxidoreductase</fullName>
    </submittedName>
</protein>